<gene>
    <name evidence="2" type="ORF">ACHAWO_011109</name>
</gene>
<keyword evidence="1" id="KW-0812">Transmembrane</keyword>
<dbReference type="InterPro" id="IPR010699">
    <property type="entry name" value="DUF1275"/>
</dbReference>
<proteinExistence type="predicted"/>
<evidence type="ECO:0000313" key="2">
    <source>
        <dbReference type="EMBL" id="KAL3765511.1"/>
    </source>
</evidence>
<dbReference type="Proteomes" id="UP001530400">
    <property type="component" value="Unassembled WGS sequence"/>
</dbReference>
<dbReference type="EMBL" id="JALLPJ020001400">
    <property type="protein sequence ID" value="KAL3765511.1"/>
    <property type="molecule type" value="Genomic_DNA"/>
</dbReference>
<sequence>MSIFLAEKQWKEAFWRMSVVGSYFGGVASARCIEMNCEMSIDEKSKAAKDEDVSPNNQHFRVIAGLVIFIFVLSEKLEKIQINLLTFGYGLIYPAVSATLGGTIVHLLTGHTTNVARLVGAHQTQHKGMKTSVCILGSVISGAIFGTNALAVLGDEFPYFTMLGLLYAAMLLLL</sequence>
<keyword evidence="3" id="KW-1185">Reference proteome</keyword>
<dbReference type="AlphaFoldDB" id="A0ABD3MNA4"/>
<keyword evidence="1" id="KW-0472">Membrane</keyword>
<reference evidence="2 3" key="1">
    <citation type="submission" date="2024-10" db="EMBL/GenBank/DDBJ databases">
        <title>Updated reference genomes for cyclostephanoid diatoms.</title>
        <authorList>
            <person name="Roberts W.R."/>
            <person name="Alverson A.J."/>
        </authorList>
    </citation>
    <scope>NUCLEOTIDE SEQUENCE [LARGE SCALE GENOMIC DNA]</scope>
    <source>
        <strain evidence="2 3">AJA010-31</strain>
    </source>
</reference>
<accession>A0ABD3MNA4</accession>
<feature type="transmembrane region" description="Helical" evidence="1">
    <location>
        <begin position="133"/>
        <end position="151"/>
    </location>
</feature>
<evidence type="ECO:0000256" key="1">
    <source>
        <dbReference type="SAM" id="Phobius"/>
    </source>
</evidence>
<dbReference type="Pfam" id="PF06912">
    <property type="entry name" value="DUF1275"/>
    <property type="match status" value="1"/>
</dbReference>
<evidence type="ECO:0000313" key="3">
    <source>
        <dbReference type="Proteomes" id="UP001530400"/>
    </source>
</evidence>
<protein>
    <submittedName>
        <fullName evidence="2">Uncharacterized protein</fullName>
    </submittedName>
</protein>
<comment type="caution">
    <text evidence="2">The sequence shown here is derived from an EMBL/GenBank/DDBJ whole genome shotgun (WGS) entry which is preliminary data.</text>
</comment>
<organism evidence="2 3">
    <name type="scientific">Cyclotella atomus</name>
    <dbReference type="NCBI Taxonomy" id="382360"/>
    <lineage>
        <taxon>Eukaryota</taxon>
        <taxon>Sar</taxon>
        <taxon>Stramenopiles</taxon>
        <taxon>Ochrophyta</taxon>
        <taxon>Bacillariophyta</taxon>
        <taxon>Coscinodiscophyceae</taxon>
        <taxon>Thalassiosirophycidae</taxon>
        <taxon>Stephanodiscales</taxon>
        <taxon>Stephanodiscaceae</taxon>
        <taxon>Cyclotella</taxon>
    </lineage>
</organism>
<name>A0ABD3MNA4_9STRA</name>
<keyword evidence="1" id="KW-1133">Transmembrane helix</keyword>